<protein>
    <submittedName>
        <fullName evidence="2">Uncharacterized protein</fullName>
    </submittedName>
</protein>
<accession>A0A918EBW7</accession>
<reference evidence="2" key="1">
    <citation type="journal article" date="2014" name="Int. J. Syst. Evol. Microbiol.">
        <title>Complete genome sequence of Corynebacterium casei LMG S-19264T (=DSM 44701T), isolated from a smear-ripened cheese.</title>
        <authorList>
            <consortium name="US DOE Joint Genome Institute (JGI-PGF)"/>
            <person name="Walter F."/>
            <person name="Albersmeier A."/>
            <person name="Kalinowski J."/>
            <person name="Ruckert C."/>
        </authorList>
    </citation>
    <scope>NUCLEOTIDE SEQUENCE</scope>
    <source>
        <strain evidence="2">CGMCC 4.7430</strain>
    </source>
</reference>
<reference evidence="2" key="2">
    <citation type="submission" date="2020-09" db="EMBL/GenBank/DDBJ databases">
        <authorList>
            <person name="Sun Q."/>
            <person name="Zhou Y."/>
        </authorList>
    </citation>
    <scope>NUCLEOTIDE SEQUENCE</scope>
    <source>
        <strain evidence="2">CGMCC 4.7430</strain>
    </source>
</reference>
<comment type="caution">
    <text evidence="2">The sequence shown here is derived from an EMBL/GenBank/DDBJ whole genome shotgun (WGS) entry which is preliminary data.</text>
</comment>
<evidence type="ECO:0000313" key="2">
    <source>
        <dbReference type="EMBL" id="GGP18231.1"/>
    </source>
</evidence>
<keyword evidence="3" id="KW-1185">Reference proteome</keyword>
<dbReference type="AlphaFoldDB" id="A0A918EBW7"/>
<keyword evidence="1" id="KW-0732">Signal</keyword>
<name>A0A918EBW7_9ACTN</name>
<dbReference type="EMBL" id="BMNK01000028">
    <property type="protein sequence ID" value="GGP18231.1"/>
    <property type="molecule type" value="Genomic_DNA"/>
</dbReference>
<sequence length="117" mass="12950">MRTKIMRIGQVAIATAATTLAMAAPAQAHTVRVGNSWGHAEINSSHTELTVCRMLGHYPDSDVWGTVRYSGGTLIRYDAPTYSSLCWVHPLRSNPTDIRFCWRPSGTNNQCTTWKAV</sequence>
<evidence type="ECO:0000256" key="1">
    <source>
        <dbReference type="SAM" id="SignalP"/>
    </source>
</evidence>
<evidence type="ECO:0000313" key="3">
    <source>
        <dbReference type="Proteomes" id="UP000660745"/>
    </source>
</evidence>
<proteinExistence type="predicted"/>
<dbReference type="Proteomes" id="UP000660745">
    <property type="component" value="Unassembled WGS sequence"/>
</dbReference>
<organism evidence="2 3">
    <name type="scientific">Nonomuraea glycinis</name>
    <dbReference type="NCBI Taxonomy" id="2047744"/>
    <lineage>
        <taxon>Bacteria</taxon>
        <taxon>Bacillati</taxon>
        <taxon>Actinomycetota</taxon>
        <taxon>Actinomycetes</taxon>
        <taxon>Streptosporangiales</taxon>
        <taxon>Streptosporangiaceae</taxon>
        <taxon>Nonomuraea</taxon>
    </lineage>
</organism>
<feature type="chain" id="PRO_5037126037" evidence="1">
    <location>
        <begin position="29"/>
        <end position="117"/>
    </location>
</feature>
<gene>
    <name evidence="2" type="ORF">GCM10012278_89710</name>
</gene>
<feature type="signal peptide" evidence="1">
    <location>
        <begin position="1"/>
        <end position="28"/>
    </location>
</feature>